<dbReference type="GO" id="GO:0006355">
    <property type="term" value="P:regulation of DNA-templated transcription"/>
    <property type="evidence" value="ECO:0007669"/>
    <property type="project" value="InterPro"/>
</dbReference>
<evidence type="ECO:0000256" key="12">
    <source>
        <dbReference type="SAM" id="MobiDB-lite"/>
    </source>
</evidence>
<feature type="compositionally biased region" description="Polar residues" evidence="12">
    <location>
        <begin position="1255"/>
        <end position="1265"/>
    </location>
</feature>
<accession>A0A8C9PZC4</accession>
<keyword evidence="15" id="KW-1185">Reference proteome</keyword>
<dbReference type="InterPro" id="IPR033482">
    <property type="entry name" value="EMSY"/>
</dbReference>
<evidence type="ECO:0000256" key="4">
    <source>
        <dbReference type="ARBA" id="ARBA00022853"/>
    </source>
</evidence>
<dbReference type="Pfam" id="PF03735">
    <property type="entry name" value="ENT"/>
    <property type="match status" value="1"/>
</dbReference>
<evidence type="ECO:0000256" key="3">
    <source>
        <dbReference type="ARBA" id="ARBA00022763"/>
    </source>
</evidence>
<feature type="compositionally biased region" description="Acidic residues" evidence="12">
    <location>
        <begin position="1234"/>
        <end position="1253"/>
    </location>
</feature>
<evidence type="ECO:0000256" key="9">
    <source>
        <dbReference type="ARBA" id="ARBA00058051"/>
    </source>
</evidence>
<reference evidence="14" key="2">
    <citation type="submission" date="2025-09" db="UniProtKB">
        <authorList>
            <consortium name="Ensembl"/>
        </authorList>
    </citation>
    <scope>IDENTIFICATION</scope>
</reference>
<dbReference type="SMART" id="SM01191">
    <property type="entry name" value="ENT"/>
    <property type="match status" value="1"/>
</dbReference>
<evidence type="ECO:0000256" key="7">
    <source>
        <dbReference type="ARBA" id="ARBA00023204"/>
    </source>
</evidence>
<reference evidence="14" key="1">
    <citation type="submission" date="2025-08" db="UniProtKB">
        <authorList>
            <consortium name="Ensembl"/>
        </authorList>
    </citation>
    <scope>IDENTIFICATION</scope>
</reference>
<feature type="compositionally biased region" description="Low complexity" evidence="12">
    <location>
        <begin position="678"/>
        <end position="699"/>
    </location>
</feature>
<dbReference type="PANTHER" id="PTHR16500:SF3">
    <property type="entry name" value="BRCA2-INTERACTING TRANSCRIPTIONAL REPRESSOR EMSY"/>
    <property type="match status" value="1"/>
</dbReference>
<keyword evidence="7" id="KW-0234">DNA repair</keyword>
<keyword evidence="3" id="KW-0227">DNA damage</keyword>
<dbReference type="PROSITE" id="PS51138">
    <property type="entry name" value="ENT"/>
    <property type="match status" value="1"/>
</dbReference>
<sequence length="1265" mass="135524">MPVVWPTLLDLSRDECKRILRKLELEAYAGVISALRAQGDLTKEKKDLLGELSKVLSISTERHRAEVRRAVNDERLTTIAHKMNLSLYLGERPSYSMSGPNSSSEWSIEGRRLVPLMPRLVPQTAFTVTANAVANAAIQHNASLPVPAETGSKEGVSCSDEDEKPRKRRRTNSSSSSPVVLKEVPKAVVPVSKTITVPVSGSPKMSNIMQSIANSLPPHMSPVKITFTKPSTQTTNTTTQKVIIVTTSPSSTFVPNILSKSHNYAAVTKLVPTSVIASTTQKPPVVITASQSSLVSSSSSGSSSSTPSPIPNTVAVTAVVSSTPSVVMSTVAQGVSTSAIKMASTRLPSPKSLVSAPTQILAQFPKQHQQSPKQQLHQVQQQTQQQVAQPSPVSHQQQPQQSPLPPGIKPTIQIKQESGVKIITQQVQPSKILPKPVTATLPTSSNSPIMVVSSNGAIMTTKLVTTPTGTQATYTRPTVSPSIGRMAATPGAATYVKTTSGSIITVVPKSLATLGGKIISSNIVSGTTTKITTIPMTSKPNVIVVQKTTGKGTTIQGLPGKNVVTTLLNAGGEKTIQTVPTGAKPAIITATRPITKMIVTQPKGIGSTVQPAAKIIPTKIVYGQQGKTQVLIKPKPVTFQATVVSEQTRQLVTETLQQASRVAEAGNSSIQEGKEEPQSYTDSSSSSTESSQSSQDSQPVVHVIASRRQDWSEHEIAMETSPTIIYQDVSSESQSATSTIKALLELQQTTVKEKLESKPRQPTIDLSQMAVPIQMTQEKRHSPESPSIAVVESELVAEYITTVSHRSQPQQPSQPQRTLLQHVAQSQTATQTSVVVKSIPASSPGAITHIMQQALSSHTAFTKHSEELGTEEGEVEEMDTLDPQTGLFYRSALSQSQSAKQQKLSQSQLEQTQLQVKTLQCFQTKQKQTIHLQADQLQHKLPQMPQLSIRHQKLTPLQQEQAQPKPDVQHTQHPMVAKDRQLPTLMAQPPQTVVQVLAVKTTQQLPKLQQAPNQPKIYVQPQTPQSQMSLPASSEKQPASQVEQPIITQGSSVTKITFEGRQPPTVTKITGGSSVPKLTSPVTSISPIQASEKTAVSDILKMSLMEAQIDTNVEHMVVDPPKKALATSMLTGEAGSLPSTHMVVAGMAKCRESCSSPSAVGPPLTARKIDAPGVPATGQFMRIQNVGQKKAEESPAEIIIQAIPQYAIPCHSSSNVVVEPSGLLELNNFTSQQLDDDETAMEQDIDSSTEDGTEPSPSQSSAERS</sequence>
<keyword evidence="4" id="KW-0156">Chromatin regulator</keyword>
<feature type="compositionally biased region" description="Polar residues" evidence="12">
    <location>
        <begin position="662"/>
        <end position="671"/>
    </location>
</feature>
<dbReference type="Ensembl" id="ENSSDAT00000016494.1">
    <property type="protein sequence ID" value="ENSSDAP00000014553.1"/>
    <property type="gene ID" value="ENSSDAG00000012999.1"/>
</dbReference>
<dbReference type="Proteomes" id="UP000694422">
    <property type="component" value="Unplaced"/>
</dbReference>
<dbReference type="GO" id="GO:0006325">
    <property type="term" value="P:chromatin organization"/>
    <property type="evidence" value="ECO:0007669"/>
    <property type="project" value="UniProtKB-KW"/>
</dbReference>
<feature type="region of interest" description="Disordered" evidence="12">
    <location>
        <begin position="145"/>
        <end position="179"/>
    </location>
</feature>
<organism evidence="14 15">
    <name type="scientific">Spermophilus dauricus</name>
    <name type="common">Daurian ground squirrel</name>
    <dbReference type="NCBI Taxonomy" id="99837"/>
    <lineage>
        <taxon>Eukaryota</taxon>
        <taxon>Metazoa</taxon>
        <taxon>Chordata</taxon>
        <taxon>Craniata</taxon>
        <taxon>Vertebrata</taxon>
        <taxon>Euteleostomi</taxon>
        <taxon>Mammalia</taxon>
        <taxon>Eutheria</taxon>
        <taxon>Euarchontoglires</taxon>
        <taxon>Glires</taxon>
        <taxon>Rodentia</taxon>
        <taxon>Sciuromorpha</taxon>
        <taxon>Sciuridae</taxon>
        <taxon>Xerinae</taxon>
        <taxon>Marmotini</taxon>
        <taxon>Spermophilus</taxon>
    </lineage>
</organism>
<evidence type="ECO:0000313" key="14">
    <source>
        <dbReference type="Ensembl" id="ENSSDAP00000014553.1"/>
    </source>
</evidence>
<comment type="subcellular location">
    <subcellularLocation>
        <location evidence="1">Nucleus</location>
    </subcellularLocation>
</comment>
<evidence type="ECO:0000256" key="5">
    <source>
        <dbReference type="ARBA" id="ARBA00023015"/>
    </source>
</evidence>
<evidence type="ECO:0000256" key="6">
    <source>
        <dbReference type="ARBA" id="ARBA00023163"/>
    </source>
</evidence>
<feature type="domain" description="ENT" evidence="13">
    <location>
        <begin position="16"/>
        <end position="114"/>
    </location>
</feature>
<keyword evidence="2" id="KW-0678">Repressor</keyword>
<dbReference type="GO" id="GO:0005654">
    <property type="term" value="C:nucleoplasm"/>
    <property type="evidence" value="ECO:0007669"/>
    <property type="project" value="TreeGrafter"/>
</dbReference>
<keyword evidence="5" id="KW-0805">Transcription regulation</keyword>
<evidence type="ECO:0000256" key="2">
    <source>
        <dbReference type="ARBA" id="ARBA00022491"/>
    </source>
</evidence>
<dbReference type="AlphaFoldDB" id="A0A8C9PZC4"/>
<keyword evidence="8" id="KW-0539">Nucleus</keyword>
<dbReference type="InterPro" id="IPR005491">
    <property type="entry name" value="ENT_dom"/>
</dbReference>
<evidence type="ECO:0000256" key="10">
    <source>
        <dbReference type="ARBA" id="ARBA00064602"/>
    </source>
</evidence>
<evidence type="ECO:0000256" key="8">
    <source>
        <dbReference type="ARBA" id="ARBA00023242"/>
    </source>
</evidence>
<dbReference type="InterPro" id="IPR036142">
    <property type="entry name" value="ENT_dom-like_sf"/>
</dbReference>
<dbReference type="GO" id="GO:0006281">
    <property type="term" value="P:DNA repair"/>
    <property type="evidence" value="ECO:0007669"/>
    <property type="project" value="UniProtKB-KW"/>
</dbReference>
<dbReference type="SUPFAM" id="SSF158639">
    <property type="entry name" value="ENT-like"/>
    <property type="match status" value="1"/>
</dbReference>
<dbReference type="FunFam" id="1.10.1240.40:FF:000001">
    <property type="entry name" value="BRCA2-interacting transcriptional repressor EMSY isoform X1"/>
    <property type="match status" value="1"/>
</dbReference>
<name>A0A8C9PZC4_SPEDA</name>
<feature type="compositionally biased region" description="Low complexity" evidence="12">
    <location>
        <begin position="364"/>
        <end position="401"/>
    </location>
</feature>
<evidence type="ECO:0000256" key="1">
    <source>
        <dbReference type="ARBA" id="ARBA00004123"/>
    </source>
</evidence>
<feature type="region of interest" description="Disordered" evidence="12">
    <location>
        <begin position="662"/>
        <end position="700"/>
    </location>
</feature>
<comment type="subunit">
    <text evidence="10">Homodimer. Interacts with the transactivation domain of BRCA2. Interacts with CBX1 (via chromoshadow domain). Interacts with ZMYND11. Does not interact with CBX3 or CBX5. Component of a nuclear receptor-mediated transcription complex composed of at least ZNF335, CCAR2 and EMSY; the complex stimulates the transcription of nuclear receptor target genes such as SOX9 and HOXA1. Within the complex interacts with CCAR2 and ZNF335. Components of this complex may associate with components of a histone methylation complex to form a complex at least composed of ZNF335, HCFC1, CCAR2, EMSY, MKI67, RBBP5, ASH2L and WDR5. Within this complex, interacts with ASH2L and RBBP5.</text>
</comment>
<feature type="region of interest" description="Disordered" evidence="12">
    <location>
        <begin position="1230"/>
        <end position="1265"/>
    </location>
</feature>
<evidence type="ECO:0000313" key="15">
    <source>
        <dbReference type="Proteomes" id="UP000694422"/>
    </source>
</evidence>
<comment type="function">
    <text evidence="9">Regulator which is able to repress transcription, possibly via its interaction with a multiprotein chromatin remodeling complex that modifies the chromatin. Its interaction with BRCA2 suggests that it may play a central role in the DNA repair function of BRCA2. Mediates ligand-dependent transcriptional activation by nuclear hormone receptors.</text>
</comment>
<feature type="region of interest" description="Disordered" evidence="12">
    <location>
        <begin position="364"/>
        <end position="409"/>
    </location>
</feature>
<keyword evidence="6" id="KW-0804">Transcription</keyword>
<evidence type="ECO:0000259" key="13">
    <source>
        <dbReference type="PROSITE" id="PS51138"/>
    </source>
</evidence>
<dbReference type="Gene3D" id="1.10.1240.40">
    <property type="entry name" value="ENT domain"/>
    <property type="match status" value="1"/>
</dbReference>
<protein>
    <recommendedName>
        <fullName evidence="11">BRCA2-interacting transcriptional repressor EMSY</fullName>
    </recommendedName>
</protein>
<evidence type="ECO:0000256" key="11">
    <source>
        <dbReference type="ARBA" id="ARBA00073247"/>
    </source>
</evidence>
<dbReference type="PANTHER" id="PTHR16500">
    <property type="entry name" value="BRCA2-INTERACTING TRANSCRIPTIONAL REPRESSOR EMSY"/>
    <property type="match status" value="1"/>
</dbReference>
<proteinExistence type="predicted"/>